<dbReference type="OrthoDB" id="134712at2"/>
<dbReference type="Proteomes" id="UP000256269">
    <property type="component" value="Unassembled WGS sequence"/>
</dbReference>
<evidence type="ECO:0000256" key="2">
    <source>
        <dbReference type="ARBA" id="ARBA00022840"/>
    </source>
</evidence>
<evidence type="ECO:0000313" key="4">
    <source>
        <dbReference type="EMBL" id="REH27646.1"/>
    </source>
</evidence>
<evidence type="ECO:0000313" key="5">
    <source>
        <dbReference type="Proteomes" id="UP000256269"/>
    </source>
</evidence>
<dbReference type="RefSeq" id="WP_116181654.1">
    <property type="nucleotide sequence ID" value="NZ_CP144375.1"/>
</dbReference>
<dbReference type="InterPro" id="IPR027417">
    <property type="entry name" value="P-loop_NTPase"/>
</dbReference>
<keyword evidence="2" id="KW-0067">ATP-binding</keyword>
<protein>
    <submittedName>
        <fullName evidence="4">AAA ATPase-like protein</fullName>
    </submittedName>
</protein>
<sequence>MDHGSTVPRVVVGREEELATLRSALDRVRGGAGELVLVRGEAGIGKSTLVEAFCDEARSQDLAVLVGAGWDEGGAPTYWPWVQVMRRAAAVGAAPVIDGFGAALSPLWPGAGEASDRFSLYEAVTLVLDSVADTAPVVVVLEDLHAAGCASALMLEFVARHCRHTRLLLVATYRDAEARLDPELSTVVERLAALAVVLAPRPFTRAEVEALMSGAPADLVDQVLTRTQGNPLFVTHVLRQLDSDIPAGLRQAVRGRAERVAGVPAALDVAAVLGGEIRVGLVADVLEASPDAVAQTFEEAVRADLLGRAEEDRYTFTHSLVRDVLYDGQRTTHRAALHLAVGRALAADPHVAAPTLARHFLAGWPVGGATEAVRYATAAGDGAVAALAYEDAVAHYRQAIVALGRSTEDTAEERVDLLLALVSALQRSGRLAEAGHEADLAAELAARLDDPERYGAAALLRAEHLDFNAVDETAIDLLHRADRAWAGAATPTRGRVLARLAVASTLADRKAAADHALAAVSVAEACGDPSTLAVALSAQLYVAWGEHEPHEALAAAARIGDLGRNADDSALTLDGEMWRLVFALECGDLDQAGAVLVELDRIAADLRRPTVLHLALSRRSTLRALRGRLSDARDLAREAWELGRRCGLPDADAVYWGQLFSVWRFGGLDEDDAAHMERMLVELVEHSRLRAAHEAALVLILIDRGEHDDARTRFARMIAELPDLRHDMVYVWTLSLLASGAAALGDRDAAAVLYPALTPFAGRFAVPAGAVSCLGSVELSLAQLAALTGDDEAARQHFQAAVTAHREADVPAWLALSCLEYATFLGNRGQQARSMADEGERLARVHRLPALLTGRTEADAITMAREGDVWTVRQGTVVVRLPRSRGLAHLAELIRNPGQDIAAEQLVGLLAGPGGTVPDLDVHAGSTSDVVLDATARAAYRRRLRDLDEEIDEAASWHDPERKAGLEVERDFLVRELAAAVGLGGRPRRLGSDAERARVNVTRAIRTAIRRIADQAPELGATLDAAVRTGTHCRYECAP</sequence>
<dbReference type="SUPFAM" id="SSF52540">
    <property type="entry name" value="P-loop containing nucleoside triphosphate hydrolases"/>
    <property type="match status" value="1"/>
</dbReference>
<keyword evidence="5" id="KW-1185">Reference proteome</keyword>
<gene>
    <name evidence="4" type="ORF">BCF44_12934</name>
</gene>
<feature type="domain" description="Orc1-like AAA ATPase" evidence="3">
    <location>
        <begin position="11"/>
        <end position="169"/>
    </location>
</feature>
<dbReference type="AlphaFoldDB" id="A0A3E0GVG3"/>
<dbReference type="PANTHER" id="PTHR16305:SF28">
    <property type="entry name" value="GUANYLATE CYCLASE DOMAIN-CONTAINING PROTEIN"/>
    <property type="match status" value="1"/>
</dbReference>
<evidence type="ECO:0000256" key="1">
    <source>
        <dbReference type="ARBA" id="ARBA00022741"/>
    </source>
</evidence>
<comment type="caution">
    <text evidence="4">The sequence shown here is derived from an EMBL/GenBank/DDBJ whole genome shotgun (WGS) entry which is preliminary data.</text>
</comment>
<dbReference type="GO" id="GO:0005737">
    <property type="term" value="C:cytoplasm"/>
    <property type="evidence" value="ECO:0007669"/>
    <property type="project" value="TreeGrafter"/>
</dbReference>
<reference evidence="4 5" key="1">
    <citation type="submission" date="2018-08" db="EMBL/GenBank/DDBJ databases">
        <title>Genomic Encyclopedia of Archaeal and Bacterial Type Strains, Phase II (KMG-II): from individual species to whole genera.</title>
        <authorList>
            <person name="Goeker M."/>
        </authorList>
    </citation>
    <scope>NUCLEOTIDE SEQUENCE [LARGE SCALE GENOMIC DNA]</scope>
    <source>
        <strain evidence="4 5">DSM 45791</strain>
    </source>
</reference>
<proteinExistence type="predicted"/>
<keyword evidence="1" id="KW-0547">Nucleotide-binding</keyword>
<accession>A0A3E0GVG3</accession>
<dbReference type="Pfam" id="PF13191">
    <property type="entry name" value="AAA_16"/>
    <property type="match status" value="1"/>
</dbReference>
<dbReference type="GO" id="GO:0004016">
    <property type="term" value="F:adenylate cyclase activity"/>
    <property type="evidence" value="ECO:0007669"/>
    <property type="project" value="TreeGrafter"/>
</dbReference>
<evidence type="ECO:0000259" key="3">
    <source>
        <dbReference type="Pfam" id="PF13191"/>
    </source>
</evidence>
<dbReference type="PANTHER" id="PTHR16305">
    <property type="entry name" value="TESTICULAR SOLUBLE ADENYLYL CYCLASE"/>
    <property type="match status" value="1"/>
</dbReference>
<dbReference type="GO" id="GO:0005524">
    <property type="term" value="F:ATP binding"/>
    <property type="evidence" value="ECO:0007669"/>
    <property type="project" value="UniProtKB-KW"/>
</dbReference>
<dbReference type="InterPro" id="IPR041664">
    <property type="entry name" value="AAA_16"/>
</dbReference>
<organism evidence="4 5">
    <name type="scientific">Kutzneria buriramensis</name>
    <dbReference type="NCBI Taxonomy" id="1045776"/>
    <lineage>
        <taxon>Bacteria</taxon>
        <taxon>Bacillati</taxon>
        <taxon>Actinomycetota</taxon>
        <taxon>Actinomycetes</taxon>
        <taxon>Pseudonocardiales</taxon>
        <taxon>Pseudonocardiaceae</taxon>
        <taxon>Kutzneria</taxon>
    </lineage>
</organism>
<dbReference type="Gene3D" id="3.40.50.300">
    <property type="entry name" value="P-loop containing nucleotide triphosphate hydrolases"/>
    <property type="match status" value="1"/>
</dbReference>
<name>A0A3E0GVG3_9PSEU</name>
<dbReference type="EMBL" id="QUNO01000029">
    <property type="protein sequence ID" value="REH27646.1"/>
    <property type="molecule type" value="Genomic_DNA"/>
</dbReference>